<evidence type="ECO:0000256" key="2">
    <source>
        <dbReference type="ARBA" id="ARBA00022801"/>
    </source>
</evidence>
<comment type="caution">
    <text evidence="5">The sequence shown here is derived from an EMBL/GenBank/DDBJ whole genome shotgun (WGS) entry which is preliminary data.</text>
</comment>
<dbReference type="EMBL" id="QREH01000001">
    <property type="protein sequence ID" value="REE04536.1"/>
    <property type="molecule type" value="Genomic_DNA"/>
</dbReference>
<dbReference type="InterPro" id="IPR001279">
    <property type="entry name" value="Metallo-B-lactamas"/>
</dbReference>
<feature type="region of interest" description="Disordered" evidence="3">
    <location>
        <begin position="346"/>
        <end position="372"/>
    </location>
</feature>
<sequence length="372" mass="40446">MRTPLPESAASALNPHIITLGTAGGPRWWTRGKPQQRCGISTAVVVGDGFYLVDCGHGVGRRLNEAGLDMGDLRGVFITHLHSDHTVDLGSLALFGLYEMLDRQDRPVKIMGPGNRGILPEVSPRAVRQPQPLNPENPTPGTRDMFRTLMNAHATDLNDRILDSLRPNPLDLFDVEDIELPGGLGYHPNDRPTPEMDPFVIYRDERVTVSAILVEHPPVAPAFGFRFETAEGSVTFSGDTAETANMVRLAQGTDLLLHEAIDFGFVESMYADKADEASRASRDHHYKSHTSVEGAARIATAAGARQLALHHLVPGTADRSVWERGEALFTGPFHVPDDLQVIPFGTPHHTAPSPAGVDLPAASEPRQDVMIP</sequence>
<keyword evidence="1" id="KW-0255">Endonuclease</keyword>
<dbReference type="CDD" id="cd07719">
    <property type="entry name" value="arylsulfatase_AtsA-like_MBL-fold"/>
    <property type="match status" value="1"/>
</dbReference>
<reference evidence="5 6" key="1">
    <citation type="submission" date="2018-07" db="EMBL/GenBank/DDBJ databases">
        <title>Sequencing the genomes of 1000 actinobacteria strains.</title>
        <authorList>
            <person name="Klenk H.-P."/>
        </authorList>
    </citation>
    <scope>NUCLEOTIDE SEQUENCE [LARGE SCALE GENOMIC DNA]</scope>
    <source>
        <strain evidence="5 6">DSM 14442</strain>
    </source>
</reference>
<dbReference type="Pfam" id="PF23023">
    <property type="entry name" value="Anti-Pycsar_Apyc1"/>
    <property type="match status" value="1"/>
</dbReference>
<dbReference type="PANTHER" id="PTHR46018:SF2">
    <property type="entry name" value="ZINC PHOSPHODIESTERASE ELAC PROTEIN 1"/>
    <property type="match status" value="1"/>
</dbReference>
<keyword evidence="2" id="KW-0378">Hydrolase</keyword>
<evidence type="ECO:0000259" key="4">
    <source>
        <dbReference type="Pfam" id="PF12706"/>
    </source>
</evidence>
<keyword evidence="1" id="KW-0540">Nuclease</keyword>
<dbReference type="OrthoDB" id="4137979at2"/>
<name>A0A3D9LFU8_9MICC</name>
<accession>A0A3D9LFU8</accession>
<dbReference type="Gene3D" id="3.60.15.10">
    <property type="entry name" value="Ribonuclease Z/Hydroxyacylglutathione hydrolase-like"/>
    <property type="match status" value="1"/>
</dbReference>
<evidence type="ECO:0000256" key="1">
    <source>
        <dbReference type="ARBA" id="ARBA00022759"/>
    </source>
</evidence>
<dbReference type="SUPFAM" id="SSF56281">
    <property type="entry name" value="Metallo-hydrolase/oxidoreductase"/>
    <property type="match status" value="1"/>
</dbReference>
<keyword evidence="6" id="KW-1185">Reference proteome</keyword>
<dbReference type="InterPro" id="IPR036866">
    <property type="entry name" value="RibonucZ/Hydroxyglut_hydro"/>
</dbReference>
<dbReference type="InterPro" id="IPR044094">
    <property type="entry name" value="AtsA-like_MBL-fold"/>
</dbReference>
<evidence type="ECO:0000313" key="5">
    <source>
        <dbReference type="EMBL" id="REE04536.1"/>
    </source>
</evidence>
<protein>
    <submittedName>
        <fullName evidence="5">Ribonuclease BN (tRNA processing enzyme)</fullName>
    </submittedName>
</protein>
<dbReference type="Proteomes" id="UP000256727">
    <property type="component" value="Unassembled WGS sequence"/>
</dbReference>
<organism evidence="5 6">
    <name type="scientific">Citricoccus muralis</name>
    <dbReference type="NCBI Taxonomy" id="169134"/>
    <lineage>
        <taxon>Bacteria</taxon>
        <taxon>Bacillati</taxon>
        <taxon>Actinomycetota</taxon>
        <taxon>Actinomycetes</taxon>
        <taxon>Micrococcales</taxon>
        <taxon>Micrococcaceae</taxon>
        <taxon>Citricoccus</taxon>
    </lineage>
</organism>
<gene>
    <name evidence="5" type="ORF">C8E99_2372</name>
</gene>
<evidence type="ECO:0000313" key="6">
    <source>
        <dbReference type="Proteomes" id="UP000256727"/>
    </source>
</evidence>
<dbReference type="AlphaFoldDB" id="A0A3D9LFU8"/>
<proteinExistence type="predicted"/>
<dbReference type="GO" id="GO:0042781">
    <property type="term" value="F:3'-tRNA processing endoribonuclease activity"/>
    <property type="evidence" value="ECO:0007669"/>
    <property type="project" value="TreeGrafter"/>
</dbReference>
<dbReference type="PANTHER" id="PTHR46018">
    <property type="entry name" value="ZINC PHOSPHODIESTERASE ELAC PROTEIN 1"/>
    <property type="match status" value="1"/>
</dbReference>
<dbReference type="RefSeq" id="WP_115932452.1">
    <property type="nucleotide sequence ID" value="NZ_QREH01000001.1"/>
</dbReference>
<evidence type="ECO:0000256" key="3">
    <source>
        <dbReference type="SAM" id="MobiDB-lite"/>
    </source>
</evidence>
<dbReference type="Pfam" id="PF12706">
    <property type="entry name" value="Lactamase_B_2"/>
    <property type="match status" value="1"/>
</dbReference>
<feature type="domain" description="Metallo-beta-lactamase" evidence="4">
    <location>
        <begin position="195"/>
        <end position="311"/>
    </location>
</feature>